<feature type="compositionally biased region" description="Polar residues" evidence="1">
    <location>
        <begin position="1"/>
        <end position="19"/>
    </location>
</feature>
<evidence type="ECO:0000313" key="3">
    <source>
        <dbReference type="Proteomes" id="UP000006237"/>
    </source>
</evidence>
<accession>A0ABM9XRE2</accession>
<keyword evidence="3" id="KW-1185">Reference proteome</keyword>
<feature type="region of interest" description="Disordered" evidence="1">
    <location>
        <begin position="1"/>
        <end position="23"/>
    </location>
</feature>
<sequence>MKFPSQNSGLTKSKQSVDTTYKKSLDSESKNYWDITNIT</sequence>
<gene>
    <name evidence="2" type="ORF">HMPREF0293_0802</name>
</gene>
<comment type="caution">
    <text evidence="2">The sequence shown here is derived from an EMBL/GenBank/DDBJ whole genome shotgun (WGS) entry which is preliminary data.</text>
</comment>
<organism evidence="2 3">
    <name type="scientific">Corynebacterium glucuronolyticum ATCC 51866</name>
    <dbReference type="NCBI Taxonomy" id="548478"/>
    <lineage>
        <taxon>Bacteria</taxon>
        <taxon>Bacillati</taxon>
        <taxon>Actinomycetota</taxon>
        <taxon>Actinomycetes</taxon>
        <taxon>Mycobacteriales</taxon>
        <taxon>Corynebacteriaceae</taxon>
        <taxon>Corynebacterium</taxon>
    </lineage>
</organism>
<evidence type="ECO:0000313" key="2">
    <source>
        <dbReference type="EMBL" id="EEI63737.1"/>
    </source>
</evidence>
<name>A0ABM9XRE2_9CORY</name>
<protein>
    <submittedName>
        <fullName evidence="2">Uncharacterized protein</fullName>
    </submittedName>
</protein>
<dbReference type="Proteomes" id="UP000006237">
    <property type="component" value="Unassembled WGS sequence"/>
</dbReference>
<reference evidence="2 3" key="1">
    <citation type="submission" date="2009-01" db="EMBL/GenBank/DDBJ databases">
        <authorList>
            <person name="Qin X."/>
            <person name="Bachman B."/>
            <person name="Battles P."/>
            <person name="Bell A."/>
            <person name="Bess C."/>
            <person name="Bickham C."/>
            <person name="Chaboub L."/>
            <person name="Chen D."/>
            <person name="Coyle M."/>
            <person name="Deiros D.R."/>
            <person name="Dinh H."/>
            <person name="Forbes L."/>
            <person name="Fowler G."/>
            <person name="Francisco L."/>
            <person name="Fu Q."/>
            <person name="Gubbala S."/>
            <person name="Hale W."/>
            <person name="Han Y."/>
            <person name="Hemphill L."/>
            <person name="Highlander S.K."/>
            <person name="Hirani K."/>
            <person name="Hogues M."/>
            <person name="Jackson L."/>
            <person name="Jakkamsetti A."/>
            <person name="Javaid M."/>
            <person name="Jiang H."/>
            <person name="Korchina V."/>
            <person name="Kovar C."/>
            <person name="Lara F."/>
            <person name="Lee S."/>
            <person name="Mata R."/>
            <person name="Mathew T."/>
            <person name="Moen C."/>
            <person name="Morales K."/>
            <person name="Munidasa M."/>
            <person name="Nazareth L."/>
            <person name="Ngo R."/>
            <person name="Nguyen L."/>
            <person name="Okwuonu G."/>
            <person name="Ongeri F."/>
            <person name="Patil S."/>
            <person name="Petrosino J."/>
            <person name="Pham C."/>
            <person name="Pham P."/>
            <person name="Pu L.-L."/>
            <person name="Puazo M."/>
            <person name="Raj R."/>
            <person name="Reid J."/>
            <person name="Rouhana J."/>
            <person name="Saada N."/>
            <person name="Shang Y."/>
            <person name="Simmons D."/>
            <person name="Thornton R."/>
            <person name="Warren J."/>
            <person name="Weissenberger G."/>
            <person name="Zhang J."/>
            <person name="Zhang L."/>
            <person name="Zhou C."/>
            <person name="Zhu D."/>
            <person name="Muzny D."/>
            <person name="Worley K."/>
            <person name="Gibbs R."/>
        </authorList>
    </citation>
    <scope>NUCLEOTIDE SEQUENCE [LARGE SCALE GENOMIC DNA]</scope>
    <source>
        <strain evidence="2 3">ATCC 51866</strain>
    </source>
</reference>
<evidence type="ECO:0000256" key="1">
    <source>
        <dbReference type="SAM" id="MobiDB-lite"/>
    </source>
</evidence>
<proteinExistence type="predicted"/>
<dbReference type="EMBL" id="ACHF01000023">
    <property type="protein sequence ID" value="EEI63737.1"/>
    <property type="molecule type" value="Genomic_DNA"/>
</dbReference>